<reference evidence="2" key="2">
    <citation type="submission" date="2025-09" db="UniProtKB">
        <authorList>
            <consortium name="Ensembl"/>
        </authorList>
    </citation>
    <scope>IDENTIFICATION</scope>
</reference>
<keyword evidence="3" id="KW-1185">Reference proteome</keyword>
<proteinExistence type="predicted"/>
<evidence type="ECO:0000256" key="1">
    <source>
        <dbReference type="SAM" id="Phobius"/>
    </source>
</evidence>
<keyword evidence="1" id="KW-0812">Transmembrane</keyword>
<evidence type="ECO:0000313" key="3">
    <source>
        <dbReference type="Proteomes" id="UP001108240"/>
    </source>
</evidence>
<sequence>DFISLKPFCIQFTSVVMVIILLHLLLQLLLSFYLGWAPTSIESSHSTITDKYLKSLRLLCNPFQLHAYQQLLIVGLLRCLFFARHGSQQLMLLVNSTLTPFGCLYK</sequence>
<keyword evidence="1" id="KW-0472">Membrane</keyword>
<reference evidence="2" key="1">
    <citation type="submission" date="2025-08" db="UniProtKB">
        <authorList>
            <consortium name="Ensembl"/>
        </authorList>
    </citation>
    <scope>IDENTIFICATION</scope>
</reference>
<keyword evidence="1" id="KW-1133">Transmembrane helix</keyword>
<accession>A0A9J7YA50</accession>
<organism evidence="2 3">
    <name type="scientific">Cyprinus carpio carpio</name>
    <dbReference type="NCBI Taxonomy" id="630221"/>
    <lineage>
        <taxon>Eukaryota</taxon>
        <taxon>Metazoa</taxon>
        <taxon>Chordata</taxon>
        <taxon>Craniata</taxon>
        <taxon>Vertebrata</taxon>
        <taxon>Euteleostomi</taxon>
        <taxon>Actinopterygii</taxon>
        <taxon>Neopterygii</taxon>
        <taxon>Teleostei</taxon>
        <taxon>Ostariophysi</taxon>
        <taxon>Cypriniformes</taxon>
        <taxon>Cyprinidae</taxon>
        <taxon>Cyprininae</taxon>
        <taxon>Cyprinus</taxon>
    </lineage>
</organism>
<name>A0A9J7YA50_CYPCA</name>
<dbReference type="AlphaFoldDB" id="A0A9J7YA50"/>
<feature type="transmembrane region" description="Helical" evidence="1">
    <location>
        <begin position="12"/>
        <end position="36"/>
    </location>
</feature>
<dbReference type="Ensembl" id="ENSCCRT00000123728.1">
    <property type="protein sequence ID" value="ENSCCRP00000115758.1"/>
    <property type="gene ID" value="ENSCCRG00000056131.1"/>
</dbReference>
<evidence type="ECO:0000313" key="2">
    <source>
        <dbReference type="Ensembl" id="ENSCCRP00000115758.1"/>
    </source>
</evidence>
<dbReference type="Proteomes" id="UP001108240">
    <property type="component" value="Unplaced"/>
</dbReference>
<protein>
    <submittedName>
        <fullName evidence="2">Uncharacterized protein</fullName>
    </submittedName>
</protein>